<dbReference type="Proteomes" id="UP000290848">
    <property type="component" value="Unassembled WGS sequence"/>
</dbReference>
<dbReference type="GO" id="GO:0046872">
    <property type="term" value="F:metal ion binding"/>
    <property type="evidence" value="ECO:0007669"/>
    <property type="project" value="UniProtKB-KW"/>
</dbReference>
<dbReference type="InterPro" id="IPR004843">
    <property type="entry name" value="Calcineurin-like_PHP"/>
</dbReference>
<keyword evidence="3" id="KW-1133">Transmembrane helix</keyword>
<accession>A0A4Q0MFA9</accession>
<protein>
    <submittedName>
        <fullName evidence="5">Metallophosphoesterase</fullName>
    </submittedName>
</protein>
<dbReference type="PANTHER" id="PTHR31302">
    <property type="entry name" value="TRANSMEMBRANE PROTEIN WITH METALLOPHOSPHOESTERASE DOMAIN-RELATED"/>
    <property type="match status" value="1"/>
</dbReference>
<dbReference type="SUPFAM" id="SSF56300">
    <property type="entry name" value="Metallo-dependent phosphatases"/>
    <property type="match status" value="1"/>
</dbReference>
<sequence>MRSSSSRWIISMLLLLADWYIFGALRFICSNIPESLRATVYLIYWLLTALSISALVLFPYIQSLSTLKKFRNDLFTLLTGLQLSKIAALAVFFIDDFRRLLIWLARALQNGGTAGIEVNRSVLLTSMGFCIGGGLFLALLWGYTNKYRYRVRHIKLKFASLPSGFRGMKFIQISDIHSGSLQNKKSVNKGIDLILKEKPEMVLFTGDLVNDRAVEMDEYMDVFSRIKAPLGVYSILGNHDYGDYYWGTYPQGQAVIDKKENLHRLKQIHKELGWRLLMNEHVAIKRNGDEIALLGIENWGAKAGFPKYGQMNKAYPGSEKYPFKILMSHDPSHWKAEVKVKYPDINLTLSGHTHGMQFGIELGGIKWSPVQWVYKEWAGLYGSGDHKLYVNRGFGFLGYPGRVGIFPEITVFEFV</sequence>
<dbReference type="InterPro" id="IPR029052">
    <property type="entry name" value="Metallo-depent_PP-like"/>
</dbReference>
<reference evidence="5 6" key="1">
    <citation type="submission" date="2018-12" db="EMBL/GenBank/DDBJ databases">
        <title>The Draft Genome Sequence of the Soil Bacterium Pedobacter tournemirensis R1.</title>
        <authorList>
            <person name="He J."/>
        </authorList>
    </citation>
    <scope>NUCLEOTIDE SEQUENCE [LARGE SCALE GENOMIC DNA]</scope>
    <source>
        <strain evidence="5 6">R1</strain>
    </source>
</reference>
<dbReference type="PANTHER" id="PTHR31302:SF31">
    <property type="entry name" value="PHOSPHODIESTERASE YAEI"/>
    <property type="match status" value="1"/>
</dbReference>
<evidence type="ECO:0000256" key="3">
    <source>
        <dbReference type="SAM" id="Phobius"/>
    </source>
</evidence>
<keyword evidence="1" id="KW-0479">Metal-binding</keyword>
<feature type="transmembrane region" description="Helical" evidence="3">
    <location>
        <begin position="74"/>
        <end position="94"/>
    </location>
</feature>
<dbReference type="AlphaFoldDB" id="A0A4Q0MFA9"/>
<feature type="domain" description="Calcineurin-like phosphoesterase" evidence="4">
    <location>
        <begin position="168"/>
        <end position="355"/>
    </location>
</feature>
<gene>
    <name evidence="5" type="ORF">EKH83_00095</name>
</gene>
<keyword evidence="3" id="KW-0472">Membrane</keyword>
<dbReference type="GO" id="GO:0016020">
    <property type="term" value="C:membrane"/>
    <property type="evidence" value="ECO:0007669"/>
    <property type="project" value="GOC"/>
</dbReference>
<keyword evidence="2" id="KW-0378">Hydrolase</keyword>
<dbReference type="Pfam" id="PF00149">
    <property type="entry name" value="Metallophos"/>
    <property type="match status" value="1"/>
</dbReference>
<dbReference type="Gene3D" id="3.60.21.10">
    <property type="match status" value="1"/>
</dbReference>
<dbReference type="CDD" id="cd07385">
    <property type="entry name" value="MPP_YkuE_C"/>
    <property type="match status" value="1"/>
</dbReference>
<dbReference type="RefSeq" id="WP_128767351.1">
    <property type="nucleotide sequence ID" value="NZ_RXOC01000001.1"/>
</dbReference>
<evidence type="ECO:0000256" key="2">
    <source>
        <dbReference type="ARBA" id="ARBA00022801"/>
    </source>
</evidence>
<evidence type="ECO:0000313" key="6">
    <source>
        <dbReference type="Proteomes" id="UP000290848"/>
    </source>
</evidence>
<dbReference type="GO" id="GO:0009245">
    <property type="term" value="P:lipid A biosynthetic process"/>
    <property type="evidence" value="ECO:0007669"/>
    <property type="project" value="TreeGrafter"/>
</dbReference>
<evidence type="ECO:0000313" key="5">
    <source>
        <dbReference type="EMBL" id="RXF72167.1"/>
    </source>
</evidence>
<feature type="transmembrane region" description="Helical" evidence="3">
    <location>
        <begin position="42"/>
        <end position="62"/>
    </location>
</feature>
<comment type="caution">
    <text evidence="5">The sequence shown here is derived from an EMBL/GenBank/DDBJ whole genome shotgun (WGS) entry which is preliminary data.</text>
</comment>
<name>A0A4Q0MFA9_9SPHI</name>
<evidence type="ECO:0000259" key="4">
    <source>
        <dbReference type="Pfam" id="PF00149"/>
    </source>
</evidence>
<evidence type="ECO:0000256" key="1">
    <source>
        <dbReference type="ARBA" id="ARBA00022723"/>
    </source>
</evidence>
<dbReference type="InterPro" id="IPR051158">
    <property type="entry name" value="Metallophosphoesterase_sf"/>
</dbReference>
<feature type="transmembrane region" description="Helical" evidence="3">
    <location>
        <begin position="122"/>
        <end position="143"/>
    </location>
</feature>
<keyword evidence="3" id="KW-0812">Transmembrane</keyword>
<organism evidence="5 6">
    <name type="scientific">Arcticibacter tournemirensis</name>
    <dbReference type="NCBI Taxonomy" id="699437"/>
    <lineage>
        <taxon>Bacteria</taxon>
        <taxon>Pseudomonadati</taxon>
        <taxon>Bacteroidota</taxon>
        <taxon>Sphingobacteriia</taxon>
        <taxon>Sphingobacteriales</taxon>
        <taxon>Sphingobacteriaceae</taxon>
        <taxon>Arcticibacter</taxon>
    </lineage>
</organism>
<dbReference type="EMBL" id="RXOC01000001">
    <property type="protein sequence ID" value="RXF72167.1"/>
    <property type="molecule type" value="Genomic_DNA"/>
</dbReference>
<proteinExistence type="predicted"/>
<dbReference type="GO" id="GO:0008758">
    <property type="term" value="F:UDP-2,3-diacylglucosamine hydrolase activity"/>
    <property type="evidence" value="ECO:0007669"/>
    <property type="project" value="TreeGrafter"/>
</dbReference>